<dbReference type="InterPro" id="IPR017853">
    <property type="entry name" value="GH"/>
</dbReference>
<dbReference type="Gene3D" id="3.40.50.1700">
    <property type="entry name" value="Glycoside hydrolase family 3 C-terminal domain"/>
    <property type="match status" value="1"/>
</dbReference>
<dbReference type="InterPro" id="IPR002772">
    <property type="entry name" value="Glyco_hydro_3_C"/>
</dbReference>
<name>C7N7A4_SLAHD</name>
<dbReference type="Gene3D" id="3.20.20.300">
    <property type="entry name" value="Glycoside hydrolase, family 3, N-terminal domain"/>
    <property type="match status" value="1"/>
</dbReference>
<dbReference type="RefSeq" id="WP_012798891.1">
    <property type="nucleotide sequence ID" value="NC_013165.1"/>
</dbReference>
<evidence type="ECO:0000313" key="4">
    <source>
        <dbReference type="EMBL" id="ACV22789.1"/>
    </source>
</evidence>
<evidence type="ECO:0000256" key="1">
    <source>
        <dbReference type="ARBA" id="ARBA00005336"/>
    </source>
</evidence>
<evidence type="ECO:0000313" key="5">
    <source>
        <dbReference type="Proteomes" id="UP000002026"/>
    </source>
</evidence>
<dbReference type="SUPFAM" id="SSF52279">
    <property type="entry name" value="Beta-D-glucan exohydrolase, C-terminal domain"/>
    <property type="match status" value="1"/>
</dbReference>
<dbReference type="Pfam" id="PF01915">
    <property type="entry name" value="Glyco_hydro_3_C"/>
    <property type="match status" value="1"/>
</dbReference>
<dbReference type="GO" id="GO:0004553">
    <property type="term" value="F:hydrolase activity, hydrolyzing O-glycosyl compounds"/>
    <property type="evidence" value="ECO:0007669"/>
    <property type="project" value="InterPro"/>
</dbReference>
<reference evidence="4 5" key="1">
    <citation type="journal article" date="2009" name="Stand. Genomic Sci.">
        <title>Complete genome sequence of Slackia heliotrinireducens type strain (RHS 1).</title>
        <authorList>
            <person name="Pukall R."/>
            <person name="Lapidus A."/>
            <person name="Nolan M."/>
            <person name="Copeland A."/>
            <person name="Glavina Del Rio T."/>
            <person name="Lucas S."/>
            <person name="Chen F."/>
            <person name="Tice H."/>
            <person name="Cheng J.F."/>
            <person name="Chertkov O."/>
            <person name="Bruce D."/>
            <person name="Goodwin L."/>
            <person name="Kuske C."/>
            <person name="Brettin T."/>
            <person name="Detter J.C."/>
            <person name="Han C."/>
            <person name="Pitluck S."/>
            <person name="Pati A."/>
            <person name="Mavrommatis K."/>
            <person name="Ivanova N."/>
            <person name="Ovchinnikova G."/>
            <person name="Chen A."/>
            <person name="Palaniappan K."/>
            <person name="Schneider S."/>
            <person name="Rohde M."/>
            <person name="Chain P."/>
            <person name="D'haeseleer P."/>
            <person name="Goker M."/>
            <person name="Bristow J."/>
            <person name="Eisen J.A."/>
            <person name="Markowitz V."/>
            <person name="Kyrpides N.C."/>
            <person name="Klenk H.P."/>
            <person name="Hugenholtz P."/>
        </authorList>
    </citation>
    <scope>NUCLEOTIDE SEQUENCE [LARGE SCALE GENOMIC DNA]</scope>
    <source>
        <strain evidence="5">ATCC 29202 / DSM 20476 / NCTC 11029 / RHS 1</strain>
    </source>
</reference>
<dbReference type="InterPro" id="IPR013783">
    <property type="entry name" value="Ig-like_fold"/>
</dbReference>
<accession>C7N7A4</accession>
<feature type="domain" description="Fibronectin type III-like" evidence="3">
    <location>
        <begin position="311"/>
        <end position="382"/>
    </location>
</feature>
<dbReference type="CAZy" id="GH3">
    <property type="family name" value="Glycoside Hydrolase Family 3"/>
</dbReference>
<dbReference type="HOGENOM" id="CLU_005235_2_0_11"/>
<dbReference type="eggNOG" id="COG1472">
    <property type="taxonomic scope" value="Bacteria"/>
</dbReference>
<keyword evidence="5" id="KW-1185">Reference proteome</keyword>
<evidence type="ECO:0000256" key="2">
    <source>
        <dbReference type="ARBA" id="ARBA00022801"/>
    </source>
</evidence>
<dbReference type="InterPro" id="IPR026891">
    <property type="entry name" value="Fn3-like"/>
</dbReference>
<dbReference type="AlphaFoldDB" id="C7N7A4"/>
<dbReference type="Pfam" id="PF14310">
    <property type="entry name" value="Fn3-like"/>
    <property type="match status" value="1"/>
</dbReference>
<evidence type="ECO:0000259" key="3">
    <source>
        <dbReference type="SMART" id="SM01217"/>
    </source>
</evidence>
<dbReference type="SMART" id="SM01217">
    <property type="entry name" value="Fn3_like"/>
    <property type="match status" value="1"/>
</dbReference>
<proteinExistence type="inferred from homology"/>
<dbReference type="InterPro" id="IPR036881">
    <property type="entry name" value="Glyco_hydro_3_C_sf"/>
</dbReference>
<dbReference type="Gene3D" id="2.60.40.10">
    <property type="entry name" value="Immunoglobulins"/>
    <property type="match status" value="1"/>
</dbReference>
<dbReference type="InterPro" id="IPR036962">
    <property type="entry name" value="Glyco_hydro_3_N_sf"/>
</dbReference>
<comment type="similarity">
    <text evidence="1">Belongs to the glycosyl hydrolase 3 family.</text>
</comment>
<dbReference type="PANTHER" id="PTHR42715">
    <property type="entry name" value="BETA-GLUCOSIDASE"/>
    <property type="match status" value="1"/>
</dbReference>
<protein>
    <submittedName>
        <fullName evidence="4">Beta-glucosidase-like glycosyl hydrolase</fullName>
    </submittedName>
</protein>
<dbReference type="InterPro" id="IPR001764">
    <property type="entry name" value="Glyco_hydro_3_N"/>
</dbReference>
<keyword evidence="2 4" id="KW-0378">Hydrolase</keyword>
<dbReference type="PANTHER" id="PTHR42715:SF10">
    <property type="entry name" value="BETA-GLUCOSIDASE"/>
    <property type="match status" value="1"/>
</dbReference>
<dbReference type="EMBL" id="CP001684">
    <property type="protein sequence ID" value="ACV22789.1"/>
    <property type="molecule type" value="Genomic_DNA"/>
</dbReference>
<organism evidence="4 5">
    <name type="scientific">Slackia heliotrinireducens (strain ATCC 29202 / DSM 20476 / NCTC 11029 / RHS 1)</name>
    <name type="common">Peptococcus heliotrinreducens</name>
    <dbReference type="NCBI Taxonomy" id="471855"/>
    <lineage>
        <taxon>Bacteria</taxon>
        <taxon>Bacillati</taxon>
        <taxon>Actinomycetota</taxon>
        <taxon>Coriobacteriia</taxon>
        <taxon>Eggerthellales</taxon>
        <taxon>Eggerthellaceae</taxon>
        <taxon>Slackia</taxon>
    </lineage>
</organism>
<gene>
    <name evidence="4" type="ordered locus">Shel_17700</name>
</gene>
<dbReference type="Proteomes" id="UP000002026">
    <property type="component" value="Chromosome"/>
</dbReference>
<dbReference type="Pfam" id="PF00933">
    <property type="entry name" value="Glyco_hydro_3"/>
    <property type="match status" value="1"/>
</dbReference>
<sequence length="807" mass="87851">MPLNDYEIEHNQTVRTLAPECTLLLRSDGSFPLEAPCRIALFGNGARNTLRGGTGSGDVYSREITGIEQGLAEAGFTVTTKKWLDDYDALYAAAKDEWRTNLKKGKRGFAAIMSAMGSAMPEPDYDLPIDYDGYAAVYVVSRISGEGMDRTEARGDMRLSETEIRDIQALDKKFEKFLLVLNVSGVIDLSEIPDVRNILLLSQIGAQSGLVFADLLLGRSYPSGKLSTTWSALEDYCPIGEFGNQDDTRYLEGVYVGYRYFDSVGVKALFPFGFGLSYTAFDIQTTDVTADGTTVQARAHITNMGGFRGKEVVQLYVSVPSGKLDQPYQALAAFAKTPELAPGESCDVTMRFAMEDLASYDVDDQAYILEPGSYILRVGSSSVDTQAEAEVVLDRQVTVRRAKAVLGSCGFKDWAPCVPTDACEDPAPRTLRIDAEAFTTVETSPAPAGDIPTIVKQMTDEELCLVNIGNISGGFLSVVGNASNKVAGAAGDFTSAFVDRGFPLTVTADGPAGLRISREYVVDKKGVVQPIGNDKLTIIGDALPKSIVALSDRFARRPKRGETVHEQYCTMIPIATAVAQSFNVQVAEALGDIVGSEMERFGVDLWLAPALNIHRNIRCGRNFEYYSEDPLLSGKMAAAVTRGVQAHSGCGVTIKHYAANNQETNRYKNNSLVSERAMRDIYLKGFGICVREAAPKAAMTSYNLVNGVRTAEHKGLIERILRDEFGFNGVVMTDWIVHPMFKGGKYAEPQSWKIAKAGGNVVMPGSKEDYKVLVEGLKTGLVSREQLEANAAVMYRLAKELNETRDA</sequence>
<dbReference type="SUPFAM" id="SSF51445">
    <property type="entry name" value="(Trans)glycosidases"/>
    <property type="match status" value="1"/>
</dbReference>
<dbReference type="KEGG" id="shi:Shel_17700"/>
<dbReference type="InterPro" id="IPR050288">
    <property type="entry name" value="Cellulose_deg_GH3"/>
</dbReference>
<dbReference type="GO" id="GO:0005975">
    <property type="term" value="P:carbohydrate metabolic process"/>
    <property type="evidence" value="ECO:0007669"/>
    <property type="project" value="InterPro"/>
</dbReference>
<dbReference type="PRINTS" id="PR00133">
    <property type="entry name" value="GLHYDRLASE3"/>
</dbReference>